<dbReference type="PANTHER" id="PTHR34512">
    <property type="entry name" value="CELL SURFACE PROTEIN"/>
    <property type="match status" value="1"/>
</dbReference>
<dbReference type="Gene3D" id="2.130.10.10">
    <property type="entry name" value="YVTN repeat-like/Quinoprotein amine dehydrogenase"/>
    <property type="match status" value="2"/>
</dbReference>
<dbReference type="InterPro" id="IPR002372">
    <property type="entry name" value="PQQ_rpt_dom"/>
</dbReference>
<reference evidence="4" key="1">
    <citation type="submission" date="2016-10" db="EMBL/GenBank/DDBJ databases">
        <authorList>
            <person name="Varghese N."/>
            <person name="Submissions S."/>
        </authorList>
    </citation>
    <scope>NUCLEOTIDE SEQUENCE [LARGE SCALE GENOMIC DNA]</scope>
    <source>
        <strain evidence="4">CGMCC 1.8981</strain>
    </source>
</reference>
<gene>
    <name evidence="3" type="ORF">SAMN04487967_2046</name>
</gene>
<name>A0A1H6G042_9EURY</name>
<feature type="domain" description="Pyrrolo-quinoline quinone repeat" evidence="2">
    <location>
        <begin position="86"/>
        <end position="194"/>
    </location>
</feature>
<dbReference type="Pfam" id="PF13360">
    <property type="entry name" value="PQQ_2"/>
    <property type="match status" value="2"/>
</dbReference>
<keyword evidence="4" id="KW-1185">Reference proteome</keyword>
<dbReference type="EMBL" id="FNWL01000002">
    <property type="protein sequence ID" value="SEH15374.1"/>
    <property type="molecule type" value="Genomic_DNA"/>
</dbReference>
<dbReference type="InterPro" id="IPR018391">
    <property type="entry name" value="PQQ_b-propeller_rpt"/>
</dbReference>
<dbReference type="AlphaFoldDB" id="A0A1H6G042"/>
<dbReference type="InterPro" id="IPR011047">
    <property type="entry name" value="Quinoprotein_ADH-like_sf"/>
</dbReference>
<dbReference type="PANTHER" id="PTHR34512:SF30">
    <property type="entry name" value="OUTER MEMBRANE PROTEIN ASSEMBLY FACTOR BAMB"/>
    <property type="match status" value="1"/>
</dbReference>
<dbReference type="SUPFAM" id="SSF50998">
    <property type="entry name" value="Quinoprotein alcohol dehydrogenase-like"/>
    <property type="match status" value="2"/>
</dbReference>
<protein>
    <submittedName>
        <fullName evidence="3">Outer membrane protein assembly factor BamB, contains PQQ-like beta-propeller repeat</fullName>
    </submittedName>
</protein>
<dbReference type="RefSeq" id="WP_090506915.1">
    <property type="nucleotide sequence ID" value="NZ_FNWL01000002.1"/>
</dbReference>
<evidence type="ECO:0000256" key="1">
    <source>
        <dbReference type="SAM" id="MobiDB-lite"/>
    </source>
</evidence>
<proteinExistence type="predicted"/>
<accession>A0A1H6G042</accession>
<dbReference type="Proteomes" id="UP000199112">
    <property type="component" value="Unassembled WGS sequence"/>
</dbReference>
<dbReference type="OrthoDB" id="8638at2157"/>
<sequence>MEYEPNQTRREWINACAVVVGGTAVAGCIEEDNNDDSNGKDSNQDSNWPMYGIDVQNTGYQPNVSGPEGGNIELREVYDIGGGSSYPVVTAGDHIYVTSRDGIVLALNRETEELIWEAEGHGPLMVFEDRVYGPRGSHRIYGYDREDGVRWESDEIDLQRSLNLNNEPIVTEDGIFVISDHNVWKIDIDTGEYTSVREYPRDSRDLTGTTDIPAYNDGVLYHAMGIELFALDIESGEHKWSVESENVLHIGNPSVSNDTIYIPGGGKMIYAFDIDSGKKLWAVEMYDSVGERPTVAEGLIYIDDGQRLTAIDSHTGEIDWDVETPAGTNEVIVANGTVYSSDIFGLRAHDMHSGTLKWEFEIEEPTEDGFSTPPAVFNDAIYCISANGHLYSLEDT</sequence>
<dbReference type="InterPro" id="IPR015943">
    <property type="entry name" value="WD40/YVTN_repeat-like_dom_sf"/>
</dbReference>
<dbReference type="SMART" id="SM00564">
    <property type="entry name" value="PQQ"/>
    <property type="match status" value="7"/>
</dbReference>
<feature type="domain" description="Pyrrolo-quinoline quinone repeat" evidence="2">
    <location>
        <begin position="230"/>
        <end position="393"/>
    </location>
</feature>
<feature type="compositionally biased region" description="Polar residues" evidence="1">
    <location>
        <begin position="55"/>
        <end position="64"/>
    </location>
</feature>
<evidence type="ECO:0000313" key="3">
    <source>
        <dbReference type="EMBL" id="SEH15374.1"/>
    </source>
</evidence>
<feature type="region of interest" description="Disordered" evidence="1">
    <location>
        <begin position="30"/>
        <end position="68"/>
    </location>
</feature>
<evidence type="ECO:0000259" key="2">
    <source>
        <dbReference type="Pfam" id="PF13360"/>
    </source>
</evidence>
<organism evidence="3 4">
    <name type="scientific">Natronorubrum sediminis</name>
    <dbReference type="NCBI Taxonomy" id="640943"/>
    <lineage>
        <taxon>Archaea</taxon>
        <taxon>Methanobacteriati</taxon>
        <taxon>Methanobacteriota</taxon>
        <taxon>Stenosarchaea group</taxon>
        <taxon>Halobacteria</taxon>
        <taxon>Halobacteriales</taxon>
        <taxon>Natrialbaceae</taxon>
        <taxon>Natronorubrum</taxon>
    </lineage>
</organism>
<evidence type="ECO:0000313" key="4">
    <source>
        <dbReference type="Proteomes" id="UP000199112"/>
    </source>
</evidence>